<dbReference type="PANTHER" id="PTHR23517">
    <property type="entry name" value="RESISTANCE PROTEIN MDTM, PUTATIVE-RELATED-RELATED"/>
    <property type="match status" value="1"/>
</dbReference>
<feature type="transmembrane region" description="Helical" evidence="7">
    <location>
        <begin position="78"/>
        <end position="96"/>
    </location>
</feature>
<dbReference type="Pfam" id="PF07690">
    <property type="entry name" value="MFS_1"/>
    <property type="match status" value="1"/>
</dbReference>
<dbReference type="InterPro" id="IPR020846">
    <property type="entry name" value="MFS_dom"/>
</dbReference>
<feature type="transmembrane region" description="Helical" evidence="7">
    <location>
        <begin position="102"/>
        <end position="125"/>
    </location>
</feature>
<comment type="caution">
    <text evidence="9">The sequence shown here is derived from an EMBL/GenBank/DDBJ whole genome shotgun (WGS) entry which is preliminary data.</text>
</comment>
<dbReference type="PROSITE" id="PS50850">
    <property type="entry name" value="MFS"/>
    <property type="match status" value="1"/>
</dbReference>
<dbReference type="InterPro" id="IPR036259">
    <property type="entry name" value="MFS_trans_sf"/>
</dbReference>
<feature type="transmembrane region" description="Helical" evidence="7">
    <location>
        <begin position="302"/>
        <end position="318"/>
    </location>
</feature>
<feature type="transmembrane region" description="Helical" evidence="7">
    <location>
        <begin position="324"/>
        <end position="342"/>
    </location>
</feature>
<name>A0A4U2XZ39_9BACI</name>
<feature type="transmembrane region" description="Helical" evidence="7">
    <location>
        <begin position="363"/>
        <end position="382"/>
    </location>
</feature>
<evidence type="ECO:0000313" key="10">
    <source>
        <dbReference type="Proteomes" id="UP000308744"/>
    </source>
</evidence>
<evidence type="ECO:0000256" key="5">
    <source>
        <dbReference type="ARBA" id="ARBA00022989"/>
    </source>
</evidence>
<feature type="transmembrane region" description="Helical" evidence="7">
    <location>
        <begin position="171"/>
        <end position="190"/>
    </location>
</feature>
<proteinExistence type="predicted"/>
<dbReference type="InterPro" id="IPR050171">
    <property type="entry name" value="MFS_Transporters"/>
</dbReference>
<dbReference type="InterPro" id="IPR011701">
    <property type="entry name" value="MFS"/>
</dbReference>
<evidence type="ECO:0000256" key="6">
    <source>
        <dbReference type="ARBA" id="ARBA00023136"/>
    </source>
</evidence>
<feature type="transmembrane region" description="Helical" evidence="7">
    <location>
        <begin position="20"/>
        <end position="41"/>
    </location>
</feature>
<organism evidence="9 10">
    <name type="scientific">Lysinibacillus mangiferihumi</name>
    <dbReference type="NCBI Taxonomy" id="1130819"/>
    <lineage>
        <taxon>Bacteria</taxon>
        <taxon>Bacillati</taxon>
        <taxon>Bacillota</taxon>
        <taxon>Bacilli</taxon>
        <taxon>Bacillales</taxon>
        <taxon>Bacillaceae</taxon>
        <taxon>Lysinibacillus</taxon>
    </lineage>
</organism>
<dbReference type="GO" id="GO:0005886">
    <property type="term" value="C:plasma membrane"/>
    <property type="evidence" value="ECO:0007669"/>
    <property type="project" value="UniProtKB-SubCell"/>
</dbReference>
<dbReference type="Proteomes" id="UP000308744">
    <property type="component" value="Unassembled WGS sequence"/>
</dbReference>
<evidence type="ECO:0000313" key="9">
    <source>
        <dbReference type="EMBL" id="TKI53258.1"/>
    </source>
</evidence>
<accession>A0A4U2XZ39</accession>
<feature type="transmembrane region" description="Helical" evidence="7">
    <location>
        <begin position="219"/>
        <end position="237"/>
    </location>
</feature>
<sequence>MKRSVFMQKLHPTICIRLFLQFISSISTMTVLPYIIIYFAGKLGSTITGVLFLCVMSSTVLGSICGGYLSDKIGRKRIIIFAEFFIFFGYIGAALANYNWGMFPYLTFLFFICIQFSNGVVEPVYQALVIDVSKPDQRKTIYTYSYWLRNLGVAIGSMIGAFFFFTNLFLLLLGVAFTTIISLLITIFYIEETYHPTLNIKESKDGSHLQMWREYIKILKNKFFAVFLIASLFIVSVEEQLTNYIGVRLATELPETIPLASFFSFEVDGINLLGILKAENTILVICFTLMVMNIVKKWNDRFILLMGLFLFFGGYIVISFTTTPFILIIAMFIASIGEIMYIPIQQTILANIVPSHARSTYMALYSIAIICGMSAAGIFLMISSWFPPIILTAFISLMGMISFLLFYKLTFRRTVLSVNQKNAD</sequence>
<gene>
    <name evidence="9" type="ORF">FC756_25140</name>
</gene>
<feature type="transmembrane region" description="Helical" evidence="7">
    <location>
        <begin position="272"/>
        <end position="295"/>
    </location>
</feature>
<keyword evidence="2" id="KW-0813">Transport</keyword>
<keyword evidence="5 7" id="KW-1133">Transmembrane helix</keyword>
<evidence type="ECO:0000259" key="8">
    <source>
        <dbReference type="PROSITE" id="PS50850"/>
    </source>
</evidence>
<evidence type="ECO:0000256" key="1">
    <source>
        <dbReference type="ARBA" id="ARBA00004651"/>
    </source>
</evidence>
<feature type="transmembrane region" description="Helical" evidence="7">
    <location>
        <begin position="388"/>
        <end position="407"/>
    </location>
</feature>
<keyword evidence="10" id="KW-1185">Reference proteome</keyword>
<dbReference type="AlphaFoldDB" id="A0A4U2XZ39"/>
<protein>
    <submittedName>
        <fullName evidence="9">MFS transporter</fullName>
    </submittedName>
</protein>
<keyword evidence="3" id="KW-1003">Cell membrane</keyword>
<evidence type="ECO:0000256" key="7">
    <source>
        <dbReference type="SAM" id="Phobius"/>
    </source>
</evidence>
<keyword evidence="6 7" id="KW-0472">Membrane</keyword>
<dbReference type="PANTHER" id="PTHR23517:SF3">
    <property type="entry name" value="INTEGRAL MEMBRANE TRANSPORT PROTEIN"/>
    <property type="match status" value="1"/>
</dbReference>
<dbReference type="Gene3D" id="1.20.1250.20">
    <property type="entry name" value="MFS general substrate transporter like domains"/>
    <property type="match status" value="2"/>
</dbReference>
<dbReference type="SUPFAM" id="SSF103473">
    <property type="entry name" value="MFS general substrate transporter"/>
    <property type="match status" value="1"/>
</dbReference>
<comment type="subcellular location">
    <subcellularLocation>
        <location evidence="1">Cell membrane</location>
        <topology evidence="1">Multi-pass membrane protein</topology>
    </subcellularLocation>
</comment>
<dbReference type="EMBL" id="SZPU01000124">
    <property type="protein sequence ID" value="TKI53258.1"/>
    <property type="molecule type" value="Genomic_DNA"/>
</dbReference>
<feature type="transmembrane region" description="Helical" evidence="7">
    <location>
        <begin position="47"/>
        <end position="69"/>
    </location>
</feature>
<keyword evidence="4 7" id="KW-0812">Transmembrane</keyword>
<feature type="transmembrane region" description="Helical" evidence="7">
    <location>
        <begin position="146"/>
        <end position="165"/>
    </location>
</feature>
<dbReference type="PROSITE" id="PS00216">
    <property type="entry name" value="SUGAR_TRANSPORT_1"/>
    <property type="match status" value="1"/>
</dbReference>
<dbReference type="GO" id="GO:0022857">
    <property type="term" value="F:transmembrane transporter activity"/>
    <property type="evidence" value="ECO:0007669"/>
    <property type="project" value="InterPro"/>
</dbReference>
<reference evidence="9 10" key="1">
    <citation type="submission" date="2019-04" db="EMBL/GenBank/DDBJ databases">
        <title>Lysinibacillus genome sequencing.</title>
        <authorList>
            <person name="Dunlap C."/>
        </authorList>
    </citation>
    <scope>NUCLEOTIDE SEQUENCE [LARGE SCALE GENOMIC DNA]</scope>
    <source>
        <strain evidence="9 10">CCTCC AB 2010389</strain>
    </source>
</reference>
<evidence type="ECO:0000256" key="2">
    <source>
        <dbReference type="ARBA" id="ARBA00022448"/>
    </source>
</evidence>
<evidence type="ECO:0000256" key="3">
    <source>
        <dbReference type="ARBA" id="ARBA00022475"/>
    </source>
</evidence>
<feature type="domain" description="Major facilitator superfamily (MFS) profile" evidence="8">
    <location>
        <begin position="1"/>
        <end position="411"/>
    </location>
</feature>
<dbReference type="InterPro" id="IPR005829">
    <property type="entry name" value="Sugar_transporter_CS"/>
</dbReference>
<evidence type="ECO:0000256" key="4">
    <source>
        <dbReference type="ARBA" id="ARBA00022692"/>
    </source>
</evidence>